<dbReference type="EMBL" id="JAEPBG010000021">
    <property type="protein sequence ID" value="MBK4738444.1"/>
    <property type="molecule type" value="Genomic_DNA"/>
</dbReference>
<organism evidence="1 2">
    <name type="scientific">Noviherbaspirillum pedocola</name>
    <dbReference type="NCBI Taxonomy" id="2801341"/>
    <lineage>
        <taxon>Bacteria</taxon>
        <taxon>Pseudomonadati</taxon>
        <taxon>Pseudomonadota</taxon>
        <taxon>Betaproteobacteria</taxon>
        <taxon>Burkholderiales</taxon>
        <taxon>Oxalobacteraceae</taxon>
        <taxon>Noviherbaspirillum</taxon>
    </lineage>
</organism>
<gene>
    <name evidence="1" type="ORF">JJB74_27800</name>
</gene>
<dbReference type="RefSeq" id="WP_200597674.1">
    <property type="nucleotide sequence ID" value="NZ_JAEPBG010000021.1"/>
</dbReference>
<dbReference type="AlphaFoldDB" id="A0A934WAB5"/>
<comment type="caution">
    <text evidence="1">The sequence shown here is derived from an EMBL/GenBank/DDBJ whole genome shotgun (WGS) entry which is preliminary data.</text>
</comment>
<sequence>MKIEQIRSKLEHQELPDNFIYPTSFDAYLLAHPTAGNELEPWGITADPESNARCSAQYGLPLVKFAQAWHEDMIACFIAGTGDNPKVVVLNPWAQTLVDNEWRETGQVLEELPNFDAWLEWARNSELVALYAEDRTQRDG</sequence>
<protein>
    <submittedName>
        <fullName evidence="1">Uncharacterized protein</fullName>
    </submittedName>
</protein>
<evidence type="ECO:0000313" key="2">
    <source>
        <dbReference type="Proteomes" id="UP000622890"/>
    </source>
</evidence>
<name>A0A934WAB5_9BURK</name>
<evidence type="ECO:0000313" key="1">
    <source>
        <dbReference type="EMBL" id="MBK4738444.1"/>
    </source>
</evidence>
<keyword evidence="2" id="KW-1185">Reference proteome</keyword>
<dbReference type="Proteomes" id="UP000622890">
    <property type="component" value="Unassembled WGS sequence"/>
</dbReference>
<reference evidence="1" key="1">
    <citation type="submission" date="2021-01" db="EMBL/GenBank/DDBJ databases">
        <title>Genome sequence of strain Noviherbaspirillum sp. DKR-6.</title>
        <authorList>
            <person name="Chaudhary D.K."/>
        </authorList>
    </citation>
    <scope>NUCLEOTIDE SEQUENCE</scope>
    <source>
        <strain evidence="1">DKR-6</strain>
    </source>
</reference>
<proteinExistence type="predicted"/>
<accession>A0A934WAB5</accession>